<dbReference type="Proteomes" id="UP001521150">
    <property type="component" value="Unassembled WGS sequence"/>
</dbReference>
<proteinExistence type="predicted"/>
<comment type="caution">
    <text evidence="2">The sequence shown here is derived from an EMBL/GenBank/DDBJ whole genome shotgun (WGS) entry which is preliminary data.</text>
</comment>
<reference evidence="2 3" key="1">
    <citation type="submission" date="2021-12" db="EMBL/GenBank/DDBJ databases">
        <title>Genome sequence of Kibdelosporangium philippinense ATCC 49844.</title>
        <authorList>
            <person name="Fedorov E.A."/>
            <person name="Omeragic M."/>
            <person name="Shalygina K.F."/>
            <person name="Maclea K.S."/>
        </authorList>
    </citation>
    <scope>NUCLEOTIDE SEQUENCE [LARGE SCALE GENOMIC DNA]</scope>
    <source>
        <strain evidence="2 3">ATCC 49844</strain>
    </source>
</reference>
<dbReference type="EMBL" id="JAJVCN010000002">
    <property type="protein sequence ID" value="MCE7007292.1"/>
    <property type="molecule type" value="Genomic_DNA"/>
</dbReference>
<feature type="domain" description="Methyltransferase" evidence="1">
    <location>
        <begin position="42"/>
        <end position="136"/>
    </location>
</feature>
<dbReference type="Pfam" id="PF13649">
    <property type="entry name" value="Methyltransf_25"/>
    <property type="match status" value="1"/>
</dbReference>
<organism evidence="2 3">
    <name type="scientific">Kibdelosporangium philippinense</name>
    <dbReference type="NCBI Taxonomy" id="211113"/>
    <lineage>
        <taxon>Bacteria</taxon>
        <taxon>Bacillati</taxon>
        <taxon>Actinomycetota</taxon>
        <taxon>Actinomycetes</taxon>
        <taxon>Pseudonocardiales</taxon>
        <taxon>Pseudonocardiaceae</taxon>
        <taxon>Kibdelosporangium</taxon>
    </lineage>
</organism>
<protein>
    <submittedName>
        <fullName evidence="2">Class I SAM-dependent methyltransferase</fullName>
    </submittedName>
</protein>
<dbReference type="InterPro" id="IPR041698">
    <property type="entry name" value="Methyltransf_25"/>
</dbReference>
<dbReference type="GO" id="GO:0008168">
    <property type="term" value="F:methyltransferase activity"/>
    <property type="evidence" value="ECO:0007669"/>
    <property type="project" value="UniProtKB-KW"/>
</dbReference>
<dbReference type="RefSeq" id="WP_233728679.1">
    <property type="nucleotide sequence ID" value="NZ_JAJVCN010000002.1"/>
</dbReference>
<keyword evidence="2" id="KW-0489">Methyltransferase</keyword>
<keyword evidence="3" id="KW-1185">Reference proteome</keyword>
<gene>
    <name evidence="2" type="ORF">LWC34_31380</name>
</gene>
<dbReference type="GO" id="GO:0032259">
    <property type="term" value="P:methylation"/>
    <property type="evidence" value="ECO:0007669"/>
    <property type="project" value="UniProtKB-KW"/>
</dbReference>
<dbReference type="SUPFAM" id="SSF53335">
    <property type="entry name" value="S-adenosyl-L-methionine-dependent methyltransferases"/>
    <property type="match status" value="1"/>
</dbReference>
<accession>A0ABS8ZIB2</accession>
<dbReference type="InterPro" id="IPR029063">
    <property type="entry name" value="SAM-dependent_MTases_sf"/>
</dbReference>
<dbReference type="CDD" id="cd02440">
    <property type="entry name" value="AdoMet_MTases"/>
    <property type="match status" value="1"/>
</dbReference>
<keyword evidence="2" id="KW-0808">Transferase</keyword>
<evidence type="ECO:0000313" key="2">
    <source>
        <dbReference type="EMBL" id="MCE7007292.1"/>
    </source>
</evidence>
<dbReference type="Gene3D" id="3.40.50.150">
    <property type="entry name" value="Vaccinia Virus protein VP39"/>
    <property type="match status" value="1"/>
</dbReference>
<name>A0ABS8ZIB2_9PSEU</name>
<evidence type="ECO:0000313" key="3">
    <source>
        <dbReference type="Proteomes" id="UP001521150"/>
    </source>
</evidence>
<evidence type="ECO:0000259" key="1">
    <source>
        <dbReference type="Pfam" id="PF13649"/>
    </source>
</evidence>
<sequence>MFTDDYADYAEFYDLIAAWHVPTIAEQLAAALATVASAAGPVLEVGAGTGRVTQIIAEALPQAHIIAEEPSGPMRAVLTSRVFSDPVLRPRVTIRHEPVQDMPLPERLSAAVFIGVLGHLTAPERVALWQRLTPRLAAGAPVVVDLFASNAQPTEPIRLLAESIGELTYEWWISAKPTSDGALRPLRTWKVINGDEVMRTVQTSGTWSPFTLEELAQESGLTPHRDESSSVAVLIR</sequence>